<dbReference type="EMBL" id="MIJY01000044">
    <property type="protein sequence ID" value="OEG09870.1"/>
    <property type="molecule type" value="Genomic_DNA"/>
</dbReference>
<feature type="domain" description="DUF5071" evidence="1">
    <location>
        <begin position="6"/>
        <end position="125"/>
    </location>
</feature>
<comment type="caution">
    <text evidence="2">The sequence shown here is derived from an EMBL/GenBank/DDBJ whole genome shotgun (WGS) entry which is preliminary data.</text>
</comment>
<sequence>MDISKLLPESKFEISHLRNLKKIDDDEFKKISMSILVWLQDKNWPIYREILEIVVERQDILVPEIQTILINEDSIWTINVLEDVFPRLDKKNLRSMESSLRSMLVDPQKSRDIDDEEVIKKVKSILEKNFN</sequence>
<name>A0A1E5GCA7_9ENTE</name>
<evidence type="ECO:0000313" key="2">
    <source>
        <dbReference type="EMBL" id="OEG09870.1"/>
    </source>
</evidence>
<dbReference type="AlphaFoldDB" id="A0A1E5GCA7"/>
<evidence type="ECO:0000313" key="3">
    <source>
        <dbReference type="Proteomes" id="UP000095094"/>
    </source>
</evidence>
<dbReference type="RefSeq" id="WP_069664623.1">
    <property type="nucleotide sequence ID" value="NZ_JBHUJJ010000001.1"/>
</dbReference>
<dbReference type="OrthoDB" id="1846249at2"/>
<proteinExistence type="predicted"/>
<protein>
    <recommendedName>
        <fullName evidence="1">DUF5071 domain-containing protein</fullName>
    </recommendedName>
</protein>
<reference evidence="3" key="1">
    <citation type="submission" date="2016-09" db="EMBL/GenBank/DDBJ databases">
        <authorList>
            <person name="Gulvik C.A."/>
        </authorList>
    </citation>
    <scope>NUCLEOTIDE SEQUENCE [LARGE SCALE GENOMIC DNA]</scope>
    <source>
        <strain evidence="3">LMG 8895</strain>
    </source>
</reference>
<dbReference type="Proteomes" id="UP000095094">
    <property type="component" value="Unassembled WGS sequence"/>
</dbReference>
<dbReference type="Pfam" id="PF16804">
    <property type="entry name" value="DUF5071"/>
    <property type="match status" value="1"/>
</dbReference>
<dbReference type="InterPro" id="IPR031837">
    <property type="entry name" value="DUF5071"/>
</dbReference>
<organism evidence="2 3">
    <name type="scientific">Enterococcus termitis</name>
    <dbReference type="NCBI Taxonomy" id="332950"/>
    <lineage>
        <taxon>Bacteria</taxon>
        <taxon>Bacillati</taxon>
        <taxon>Bacillota</taxon>
        <taxon>Bacilli</taxon>
        <taxon>Lactobacillales</taxon>
        <taxon>Enterococcaceae</taxon>
        <taxon>Enterococcus</taxon>
    </lineage>
</organism>
<dbReference type="Gene3D" id="1.25.40.750">
    <property type="entry name" value="Domain of unknown function DUF5071"/>
    <property type="match status" value="1"/>
</dbReference>
<dbReference type="InterPro" id="IPR038692">
    <property type="entry name" value="Cthe_2751_sf"/>
</dbReference>
<accession>A0A1E5GCA7</accession>
<gene>
    <name evidence="2" type="ORF">BCR25_10225</name>
</gene>
<keyword evidence="3" id="KW-1185">Reference proteome</keyword>
<evidence type="ECO:0000259" key="1">
    <source>
        <dbReference type="Pfam" id="PF16804"/>
    </source>
</evidence>